<feature type="compositionally biased region" description="Polar residues" evidence="1">
    <location>
        <begin position="19"/>
        <end position="32"/>
    </location>
</feature>
<accession>X0B1C5</accession>
<gene>
    <name evidence="2" type="ORF">FOQG_19319</name>
</gene>
<dbReference type="Proteomes" id="UP000030663">
    <property type="component" value="Unassembled WGS sequence"/>
</dbReference>
<feature type="region of interest" description="Disordered" evidence="1">
    <location>
        <begin position="1"/>
        <end position="32"/>
    </location>
</feature>
<evidence type="ECO:0000313" key="2">
    <source>
        <dbReference type="EMBL" id="EXK75920.1"/>
    </source>
</evidence>
<organism evidence="2 3">
    <name type="scientific">Fusarium oxysporum f. sp. raphani 54005</name>
    <dbReference type="NCBI Taxonomy" id="1089458"/>
    <lineage>
        <taxon>Eukaryota</taxon>
        <taxon>Fungi</taxon>
        <taxon>Dikarya</taxon>
        <taxon>Ascomycota</taxon>
        <taxon>Pezizomycotina</taxon>
        <taxon>Sordariomycetes</taxon>
        <taxon>Hypocreomycetidae</taxon>
        <taxon>Hypocreales</taxon>
        <taxon>Nectriaceae</taxon>
        <taxon>Fusarium</taxon>
        <taxon>Fusarium oxysporum species complex</taxon>
    </lineage>
</organism>
<evidence type="ECO:0000256" key="1">
    <source>
        <dbReference type="SAM" id="MobiDB-lite"/>
    </source>
</evidence>
<dbReference type="AlphaFoldDB" id="X0B1C5"/>
<sequence length="32" mass="3725">MGYPQKTVEPYPFERYSPSAGSRQGYRSNQNE</sequence>
<reference evidence="2 3" key="1">
    <citation type="submission" date="2011-11" db="EMBL/GenBank/DDBJ databases">
        <title>The Genome Sequence of Fusarium oxysporum PHW815.</title>
        <authorList>
            <consortium name="The Broad Institute Genome Sequencing Platform"/>
            <person name="Ma L.-J."/>
            <person name="Gale L.R."/>
            <person name="Schwartz D.C."/>
            <person name="Zhou S."/>
            <person name="Corby-Kistler H."/>
            <person name="Young S.K."/>
            <person name="Zeng Q."/>
            <person name="Gargeya S."/>
            <person name="Fitzgerald M."/>
            <person name="Haas B."/>
            <person name="Abouelleil A."/>
            <person name="Alvarado L."/>
            <person name="Arachchi H.M."/>
            <person name="Berlin A."/>
            <person name="Brown A."/>
            <person name="Chapman S.B."/>
            <person name="Chen Z."/>
            <person name="Dunbar C."/>
            <person name="Freedman E."/>
            <person name="Gearin G."/>
            <person name="Goldberg J."/>
            <person name="Griggs A."/>
            <person name="Gujja S."/>
            <person name="Heiman D."/>
            <person name="Howarth C."/>
            <person name="Larson L."/>
            <person name="Lui A."/>
            <person name="MacDonald P.J.P."/>
            <person name="Montmayeur A."/>
            <person name="Murphy C."/>
            <person name="Neiman D."/>
            <person name="Pearson M."/>
            <person name="Priest M."/>
            <person name="Roberts A."/>
            <person name="Saif S."/>
            <person name="Shea T."/>
            <person name="Shenoy N."/>
            <person name="Sisk P."/>
            <person name="Stolte C."/>
            <person name="Sykes S."/>
            <person name="Wortman J."/>
            <person name="Nusbaum C."/>
            <person name="Birren B."/>
        </authorList>
    </citation>
    <scope>NUCLEOTIDE SEQUENCE [LARGE SCALE GENOMIC DNA]</scope>
    <source>
        <strain evidence="2 3">54005</strain>
    </source>
</reference>
<name>X0B1C5_FUSOX</name>
<keyword evidence="3" id="KW-1185">Reference proteome</keyword>
<evidence type="ECO:0000313" key="3">
    <source>
        <dbReference type="Proteomes" id="UP000030663"/>
    </source>
</evidence>
<dbReference type="EMBL" id="KI979711">
    <property type="protein sequence ID" value="EXK75920.1"/>
    <property type="molecule type" value="Genomic_DNA"/>
</dbReference>
<proteinExistence type="predicted"/>
<protein>
    <submittedName>
        <fullName evidence="2">Uncharacterized protein</fullName>
    </submittedName>
</protein>
<dbReference type="HOGENOM" id="CLU_3392428_0_0_1"/>